<proteinExistence type="predicted"/>
<keyword evidence="1" id="KW-0732">Signal</keyword>
<keyword evidence="4" id="KW-1185">Reference proteome</keyword>
<name>A0ABY9EIY7_9GAMM</name>
<evidence type="ECO:0000313" key="3">
    <source>
        <dbReference type="EMBL" id="WKD51111.1"/>
    </source>
</evidence>
<dbReference type="InterPro" id="IPR022548">
    <property type="entry name" value="DUF2846"/>
</dbReference>
<dbReference type="Proteomes" id="UP001321520">
    <property type="component" value="Chromosome"/>
</dbReference>
<accession>A0ABY9EIY7</accession>
<evidence type="ECO:0000259" key="2">
    <source>
        <dbReference type="Pfam" id="PF11008"/>
    </source>
</evidence>
<reference evidence="3 4" key="1">
    <citation type="submission" date="2022-05" db="EMBL/GenBank/DDBJ databases">
        <title>Microbulbifer sp. nov., isolated from sponge.</title>
        <authorList>
            <person name="Gao L."/>
        </authorList>
    </citation>
    <scope>NUCLEOTIDE SEQUENCE [LARGE SCALE GENOMIC DNA]</scope>
    <source>
        <strain evidence="3 4">MI-G</strain>
    </source>
</reference>
<feature type="signal peptide" evidence="1">
    <location>
        <begin position="1"/>
        <end position="21"/>
    </location>
</feature>
<dbReference type="Pfam" id="PF11008">
    <property type="entry name" value="DUF2846"/>
    <property type="match status" value="1"/>
</dbReference>
<dbReference type="RefSeq" id="WP_301418069.1">
    <property type="nucleotide sequence ID" value="NZ_CP098023.1"/>
</dbReference>
<sequence length="150" mass="16731">MKLTYILTILAFGLLGCSANGPIYQEHTQSLKDSSVVYIYRPSRAINCCVAPAVYINGENSGSLKNGGYLVYELPAMKHEITVGDGSNGFEPLTYNKSLKKNESYYLKWVIGSIEELNLPALYAPRNYYLVEVKADDAQIDLKKLKLSRP</sequence>
<dbReference type="EMBL" id="CP098023">
    <property type="protein sequence ID" value="WKD51111.1"/>
    <property type="molecule type" value="Genomic_DNA"/>
</dbReference>
<protein>
    <submittedName>
        <fullName evidence="3">DUF2846 domain-containing protein</fullName>
    </submittedName>
</protein>
<organism evidence="3 4">
    <name type="scientific">Microbulbifer spongiae</name>
    <dbReference type="NCBI Taxonomy" id="2944933"/>
    <lineage>
        <taxon>Bacteria</taxon>
        <taxon>Pseudomonadati</taxon>
        <taxon>Pseudomonadota</taxon>
        <taxon>Gammaproteobacteria</taxon>
        <taxon>Cellvibrionales</taxon>
        <taxon>Microbulbiferaceae</taxon>
        <taxon>Microbulbifer</taxon>
    </lineage>
</organism>
<gene>
    <name evidence="3" type="ORF">M8T91_06720</name>
</gene>
<evidence type="ECO:0000256" key="1">
    <source>
        <dbReference type="SAM" id="SignalP"/>
    </source>
</evidence>
<feature type="domain" description="DUF2846" evidence="2">
    <location>
        <begin position="32"/>
        <end position="111"/>
    </location>
</feature>
<dbReference type="PROSITE" id="PS51257">
    <property type="entry name" value="PROKAR_LIPOPROTEIN"/>
    <property type="match status" value="1"/>
</dbReference>
<evidence type="ECO:0000313" key="4">
    <source>
        <dbReference type="Proteomes" id="UP001321520"/>
    </source>
</evidence>
<feature type="chain" id="PRO_5045190684" evidence="1">
    <location>
        <begin position="22"/>
        <end position="150"/>
    </location>
</feature>